<protein>
    <recommendedName>
        <fullName evidence="5">Organic hydroperoxide resistance protein</fullName>
    </recommendedName>
</protein>
<gene>
    <name evidence="3" type="ORF">Mam01_51400</name>
</gene>
<evidence type="ECO:0000313" key="3">
    <source>
        <dbReference type="EMBL" id="GIH34976.1"/>
    </source>
</evidence>
<comment type="caution">
    <text evidence="3">The sequence shown here is derived from an EMBL/GenBank/DDBJ whole genome shotgun (WGS) entry which is preliminary data.</text>
</comment>
<dbReference type="RefSeq" id="WP_204287738.1">
    <property type="nucleotide sequence ID" value="NZ_BAABEJ010000022.1"/>
</dbReference>
<dbReference type="InterPro" id="IPR036102">
    <property type="entry name" value="OsmC/Ohrsf"/>
</dbReference>
<feature type="region of interest" description="Disordered" evidence="2">
    <location>
        <begin position="1"/>
        <end position="83"/>
    </location>
</feature>
<dbReference type="InterPro" id="IPR003718">
    <property type="entry name" value="OsmC/Ohr_fam"/>
</dbReference>
<evidence type="ECO:0000313" key="4">
    <source>
        <dbReference type="Proteomes" id="UP000651728"/>
    </source>
</evidence>
<evidence type="ECO:0000256" key="1">
    <source>
        <dbReference type="ARBA" id="ARBA00007378"/>
    </source>
</evidence>
<accession>A0ABQ4FJI8</accession>
<dbReference type="Gene3D" id="3.30.300.20">
    <property type="match status" value="1"/>
</dbReference>
<feature type="compositionally biased region" description="Low complexity" evidence="2">
    <location>
        <begin position="51"/>
        <end position="62"/>
    </location>
</feature>
<dbReference type="PANTHER" id="PTHR33797:SF2">
    <property type="entry name" value="ORGANIC HYDROPEROXIDE RESISTANCE PROTEIN-LIKE"/>
    <property type="match status" value="1"/>
</dbReference>
<dbReference type="SUPFAM" id="SSF82784">
    <property type="entry name" value="OsmC-like"/>
    <property type="match status" value="1"/>
</dbReference>
<proteinExistence type="inferred from homology"/>
<dbReference type="InterPro" id="IPR015946">
    <property type="entry name" value="KH_dom-like_a/b"/>
</dbReference>
<keyword evidence="4" id="KW-1185">Reference proteome</keyword>
<name>A0ABQ4FJI8_9ACTN</name>
<dbReference type="Pfam" id="PF02566">
    <property type="entry name" value="OsmC"/>
    <property type="match status" value="1"/>
</dbReference>
<dbReference type="EMBL" id="BOOB01000040">
    <property type="protein sequence ID" value="GIH34976.1"/>
    <property type="molecule type" value="Genomic_DNA"/>
</dbReference>
<dbReference type="Gene3D" id="2.20.25.10">
    <property type="match status" value="1"/>
</dbReference>
<dbReference type="PANTHER" id="PTHR33797">
    <property type="entry name" value="ORGANIC HYDROPEROXIDE RESISTANCE PROTEIN-LIKE"/>
    <property type="match status" value="1"/>
</dbReference>
<evidence type="ECO:0000256" key="2">
    <source>
        <dbReference type="SAM" id="MobiDB-lite"/>
    </source>
</evidence>
<dbReference type="Proteomes" id="UP000651728">
    <property type="component" value="Unassembled WGS sequence"/>
</dbReference>
<comment type="similarity">
    <text evidence="1">Belongs to the OsmC/Ohr family.</text>
</comment>
<reference evidence="3 4" key="1">
    <citation type="submission" date="2021-01" db="EMBL/GenBank/DDBJ databases">
        <title>Whole genome shotgun sequence of Microbispora amethystogenes NBRC 101907.</title>
        <authorList>
            <person name="Komaki H."/>
            <person name="Tamura T."/>
        </authorList>
    </citation>
    <scope>NUCLEOTIDE SEQUENCE [LARGE SCALE GENOMIC DNA]</scope>
    <source>
        <strain evidence="3 4">NBRC 101907</strain>
    </source>
</reference>
<dbReference type="InterPro" id="IPR019953">
    <property type="entry name" value="OHR"/>
</dbReference>
<evidence type="ECO:0008006" key="5">
    <source>
        <dbReference type="Google" id="ProtNLM"/>
    </source>
</evidence>
<dbReference type="NCBIfam" id="TIGR03561">
    <property type="entry name" value="organ_hyd_perox"/>
    <property type="match status" value="1"/>
</dbReference>
<organism evidence="3 4">
    <name type="scientific">Microbispora amethystogenes</name>
    <dbReference type="NCBI Taxonomy" id="1427754"/>
    <lineage>
        <taxon>Bacteria</taxon>
        <taxon>Bacillati</taxon>
        <taxon>Actinomycetota</taxon>
        <taxon>Actinomycetes</taxon>
        <taxon>Streptosporangiales</taxon>
        <taxon>Streptosporangiaceae</taxon>
        <taxon>Microbispora</taxon>
    </lineage>
</organism>
<sequence length="215" mass="22680">MSEEIRRFTHLPGDRAPGPDYSGPGVEAELTGLMRPDEARPGARPKDRAGEQPGEAAQPGPAREGGPGQERRGDRGGDGSYDGLYTARASSVLGKVASDDGLLDVRIKAPPELGGPGGETNPEQLLAAAYASCFHNSLTLVAGRQGTRTADATVDASVTLRKRGIADDYTISTDVTVRLPGVEPETARRLVDEAHRECPYSRAFTQGAEVHVHVA</sequence>
<feature type="compositionally biased region" description="Basic and acidic residues" evidence="2">
    <location>
        <begin position="35"/>
        <end position="50"/>
    </location>
</feature>